<feature type="compositionally biased region" description="Low complexity" evidence="1">
    <location>
        <begin position="508"/>
        <end position="519"/>
    </location>
</feature>
<evidence type="ECO:0000313" key="4">
    <source>
        <dbReference type="Proteomes" id="UP000241890"/>
    </source>
</evidence>
<feature type="region of interest" description="Disordered" evidence="1">
    <location>
        <begin position="1"/>
        <end position="158"/>
    </location>
</feature>
<dbReference type="EMBL" id="BEYU01000067">
    <property type="protein sequence ID" value="GBG29822.1"/>
    <property type="molecule type" value="Genomic_DNA"/>
</dbReference>
<dbReference type="SUPFAM" id="SSF52954">
    <property type="entry name" value="Class II aaRS ABD-related"/>
    <property type="match status" value="1"/>
</dbReference>
<dbReference type="Pfam" id="PF03129">
    <property type="entry name" value="HGTP_anticodon"/>
    <property type="match status" value="1"/>
</dbReference>
<dbReference type="Proteomes" id="UP000241890">
    <property type="component" value="Unassembled WGS sequence"/>
</dbReference>
<feature type="compositionally biased region" description="Low complexity" evidence="1">
    <location>
        <begin position="146"/>
        <end position="158"/>
    </location>
</feature>
<feature type="compositionally biased region" description="Polar residues" evidence="1">
    <location>
        <begin position="545"/>
        <end position="554"/>
    </location>
</feature>
<sequence length="607" mass="64714">MPAAEDPSSVASAAAPNAAAAAEAPQDAGTQPEQKPVAQIEQRPEQQQQQQQAVKEDPAQAPPPASQASSDTKNVDAHSPPQPQPQPPMPPRPQPPVQPQQQNQAESAADSLLAHTPSNKLYYEDKDKESRNEERRGAASRQQHTSGSSGHAASGSFASQEAKKSCRLFVGNLNTEAVSREEVLDLFSKYVIGMILSIAGAETMTVMETPPTSPVETEIGIGTVDLARGIEPVAEVAAAIRAIGVQLGTETATTMELLLLGRGQRDFAEETARVLERTGVPYKLEMPDGRNLGSAIRDWETNNSRYGIIVGNTSVRTQRVTMKFLREHDRSGKCYTVDATLPEMTDRILRSEEKLGHTYTPRGGGPPRDSGAHSHSYGAPPPYNQPPPQQHSGYGAPPPQGGAYGYGAPPPSQGYGAPPPQGPPPSYGGYPVPPPQHPQHQQAPPYGVPPSQHYSAPPPQQPYGAPPPQQHQGYYGQHQPPAPQAPPPHSYGGPPPQSYGVPPPQQPPQQQQQQQTPYGGSSGGTPSGYRPPAPQDSNRYHDSPSYGNGNSNANRPRGGPYGRELPQASSSSNRTSIPPAGRNSEPPIKLTPNQVSDLKSLLSKVQR</sequence>
<feature type="compositionally biased region" description="Pro residues" evidence="1">
    <location>
        <begin position="480"/>
        <end position="507"/>
    </location>
</feature>
<dbReference type="GO" id="GO:0000922">
    <property type="term" value="C:spindle pole"/>
    <property type="evidence" value="ECO:0007669"/>
    <property type="project" value="InterPro"/>
</dbReference>
<accession>A0A2R5GFW9</accession>
<dbReference type="Gene3D" id="3.30.70.330">
    <property type="match status" value="1"/>
</dbReference>
<dbReference type="PANTHER" id="PTHR21616:SF2">
    <property type="entry name" value="CENTROSOME AND SPINDLE POLE-ASSOCIATED PROTEIN 1"/>
    <property type="match status" value="1"/>
</dbReference>
<dbReference type="GO" id="GO:0005874">
    <property type="term" value="C:microtubule"/>
    <property type="evidence" value="ECO:0007669"/>
    <property type="project" value="InterPro"/>
</dbReference>
<feature type="compositionally biased region" description="Low complexity" evidence="1">
    <location>
        <begin position="1"/>
        <end position="28"/>
    </location>
</feature>
<protein>
    <recommendedName>
        <fullName evidence="2">Anticodon-binding domain-containing protein</fullName>
    </recommendedName>
</protein>
<dbReference type="InterPro" id="IPR012677">
    <property type="entry name" value="Nucleotide-bd_a/b_plait_sf"/>
</dbReference>
<feature type="domain" description="Anticodon-binding" evidence="2">
    <location>
        <begin position="264"/>
        <end position="326"/>
    </location>
</feature>
<dbReference type="InterPro" id="IPR004154">
    <property type="entry name" value="Anticodon-bd"/>
</dbReference>
<dbReference type="InterPro" id="IPR026708">
    <property type="entry name" value="CSPP1"/>
</dbReference>
<feature type="compositionally biased region" description="Pro residues" evidence="1">
    <location>
        <begin position="408"/>
        <end position="437"/>
    </location>
</feature>
<feature type="compositionally biased region" description="Polar residues" evidence="1">
    <location>
        <begin position="591"/>
        <end position="607"/>
    </location>
</feature>
<feature type="compositionally biased region" description="Low complexity" evidence="1">
    <location>
        <begin position="470"/>
        <end position="479"/>
    </location>
</feature>
<comment type="caution">
    <text evidence="3">The sequence shown here is derived from an EMBL/GenBank/DDBJ whole genome shotgun (WGS) entry which is preliminary data.</text>
</comment>
<feature type="region of interest" description="Disordered" evidence="1">
    <location>
        <begin position="352"/>
        <end position="607"/>
    </location>
</feature>
<feature type="compositionally biased region" description="Polar residues" evidence="1">
    <location>
        <begin position="567"/>
        <end position="576"/>
    </location>
</feature>
<feature type="compositionally biased region" description="Pro residues" evidence="1">
    <location>
        <begin position="80"/>
        <end position="98"/>
    </location>
</feature>
<feature type="compositionally biased region" description="Basic and acidic residues" evidence="1">
    <location>
        <begin position="122"/>
        <end position="137"/>
    </location>
</feature>
<feature type="compositionally biased region" description="Pro residues" evidence="1">
    <location>
        <begin position="379"/>
        <end position="389"/>
    </location>
</feature>
<reference evidence="3 4" key="1">
    <citation type="submission" date="2017-12" db="EMBL/GenBank/DDBJ databases">
        <title>Sequencing, de novo assembly and annotation of complete genome of a new Thraustochytrid species, strain FCC1311.</title>
        <authorList>
            <person name="Sedici K."/>
            <person name="Godart F."/>
            <person name="Aiese Cigliano R."/>
            <person name="Sanseverino W."/>
            <person name="Barakat M."/>
            <person name="Ortet P."/>
            <person name="Marechal E."/>
            <person name="Cagnac O."/>
            <person name="Amato A."/>
        </authorList>
    </citation>
    <scope>NUCLEOTIDE SEQUENCE [LARGE SCALE GENOMIC DNA]</scope>
</reference>
<feature type="compositionally biased region" description="Pro residues" evidence="1">
    <location>
        <begin position="456"/>
        <end position="469"/>
    </location>
</feature>
<evidence type="ECO:0000256" key="1">
    <source>
        <dbReference type="SAM" id="MobiDB-lite"/>
    </source>
</evidence>
<proteinExistence type="predicted"/>
<name>A0A2R5GFW9_9STRA</name>
<keyword evidence="4" id="KW-1185">Reference proteome</keyword>
<dbReference type="PANTHER" id="PTHR21616">
    <property type="entry name" value="CENTROSOME SPINDLE POLE ASSOCIATED PROTEIN"/>
    <property type="match status" value="1"/>
</dbReference>
<dbReference type="AlphaFoldDB" id="A0A2R5GFW9"/>
<evidence type="ECO:0000313" key="3">
    <source>
        <dbReference type="EMBL" id="GBG29822.1"/>
    </source>
</evidence>
<dbReference type="GO" id="GO:0032467">
    <property type="term" value="P:positive regulation of cytokinesis"/>
    <property type="evidence" value="ECO:0007669"/>
    <property type="project" value="InterPro"/>
</dbReference>
<dbReference type="GO" id="GO:0005813">
    <property type="term" value="C:centrosome"/>
    <property type="evidence" value="ECO:0007669"/>
    <property type="project" value="InterPro"/>
</dbReference>
<gene>
    <name evidence="3" type="ORF">FCC1311_060422</name>
</gene>
<evidence type="ECO:0000259" key="2">
    <source>
        <dbReference type="Pfam" id="PF03129"/>
    </source>
</evidence>
<organism evidence="3 4">
    <name type="scientific">Hondaea fermentalgiana</name>
    <dbReference type="NCBI Taxonomy" id="2315210"/>
    <lineage>
        <taxon>Eukaryota</taxon>
        <taxon>Sar</taxon>
        <taxon>Stramenopiles</taxon>
        <taxon>Bigyra</taxon>
        <taxon>Labyrinthulomycetes</taxon>
        <taxon>Thraustochytrida</taxon>
        <taxon>Thraustochytriidae</taxon>
        <taxon>Hondaea</taxon>
    </lineage>
</organism>
<dbReference type="InParanoid" id="A0A2R5GFW9"/>